<keyword evidence="3" id="KW-1185">Reference proteome</keyword>
<evidence type="ECO:0000313" key="3">
    <source>
        <dbReference type="Proteomes" id="UP000041254"/>
    </source>
</evidence>
<feature type="compositionally biased region" description="Low complexity" evidence="1">
    <location>
        <begin position="34"/>
        <end position="52"/>
    </location>
</feature>
<dbReference type="OMA" id="RESNIMP"/>
<proteinExistence type="predicted"/>
<dbReference type="InParanoid" id="A0A0G4EAM6"/>
<dbReference type="VEuPathDB" id="CryptoDB:Vbra_23267"/>
<evidence type="ECO:0000313" key="2">
    <source>
        <dbReference type="EMBL" id="CEL92309.1"/>
    </source>
</evidence>
<feature type="non-terminal residue" evidence="2">
    <location>
        <position position="476"/>
    </location>
</feature>
<accession>A0A0G4EAM6</accession>
<gene>
    <name evidence="2" type="ORF">Vbra_23267</name>
</gene>
<dbReference type="Proteomes" id="UP000041254">
    <property type="component" value="Unassembled WGS sequence"/>
</dbReference>
<sequence>MASLSVARESDRNALTDVRINSYGIQNTKIGGVQARARQAQDQGGPAAAAAADGDRQPPHGPQDGTSAPPDSDSKKKGRRRDTRHRQALRISYTEMLWQLHDFPYVTSSNAPPQPHPGNPQGFRSGTQAVPVEARRRVLPNALWRQFTEGQHRVINDLFVTRKPLDKVSVFGIHPPELHWIDSIEEYFKWMVLSQRPPAARRNRDDVSEDLTVTPLTDGGLQTVKFRQRYLTEAVEACRQGCGSSGVYASHAAMVGFLERLQQAVVNRHGEALVQRFVESRPKHNAKEVVIVFSAVKPDSPHKFFIHLLYRFGRFICDMDLFTVSSLCESFSRAGLLNEHPDDDSAATARDADRLLRLWARRELFNGSYTTKAFGTALERAHEYIHDVFFGRMFHVGGVPLVDMASMAWELTEQVTAAWAERRKRLAETLVGCVNISAAQRGPLVEELKRSTLRQPYLPLSAGAQPQGTGPPAWEP</sequence>
<dbReference type="AlphaFoldDB" id="A0A0G4EAM6"/>
<protein>
    <submittedName>
        <fullName evidence="2">Uncharacterized protein</fullName>
    </submittedName>
</protein>
<dbReference type="OrthoDB" id="10046327at2759"/>
<reference evidence="2 3" key="1">
    <citation type="submission" date="2014-11" db="EMBL/GenBank/DDBJ databases">
        <authorList>
            <person name="Zhu J."/>
            <person name="Qi W."/>
            <person name="Song R."/>
        </authorList>
    </citation>
    <scope>NUCLEOTIDE SEQUENCE [LARGE SCALE GENOMIC DNA]</scope>
</reference>
<organism evidence="2 3">
    <name type="scientific">Vitrella brassicaformis (strain CCMP3155)</name>
    <dbReference type="NCBI Taxonomy" id="1169540"/>
    <lineage>
        <taxon>Eukaryota</taxon>
        <taxon>Sar</taxon>
        <taxon>Alveolata</taxon>
        <taxon>Colpodellida</taxon>
        <taxon>Vitrellaceae</taxon>
        <taxon>Vitrella</taxon>
    </lineage>
</organism>
<dbReference type="EMBL" id="CDMY01000065">
    <property type="protein sequence ID" value="CEL92309.1"/>
    <property type="molecule type" value="Genomic_DNA"/>
</dbReference>
<evidence type="ECO:0000256" key="1">
    <source>
        <dbReference type="SAM" id="MobiDB-lite"/>
    </source>
</evidence>
<feature type="region of interest" description="Disordered" evidence="1">
    <location>
        <begin position="23"/>
        <end position="86"/>
    </location>
</feature>
<name>A0A0G4EAM6_VITBC</name>
<feature type="compositionally biased region" description="Basic residues" evidence="1">
    <location>
        <begin position="76"/>
        <end position="86"/>
    </location>
</feature>